<comment type="caution">
    <text evidence="4">The sequence shown here is derived from an EMBL/GenBank/DDBJ whole genome shotgun (WGS) entry which is preliminary data.</text>
</comment>
<dbReference type="InterPro" id="IPR000639">
    <property type="entry name" value="Epox_hydrolase-like"/>
</dbReference>
<dbReference type="EMBL" id="CAJNOT010000215">
    <property type="protein sequence ID" value="CAF0897062.1"/>
    <property type="molecule type" value="Genomic_DNA"/>
</dbReference>
<evidence type="ECO:0000313" key="4">
    <source>
        <dbReference type="EMBL" id="CAF0897062.1"/>
    </source>
</evidence>
<dbReference type="SUPFAM" id="SSF53474">
    <property type="entry name" value="alpha/beta-Hydrolases"/>
    <property type="match status" value="1"/>
</dbReference>
<feature type="domain" description="AB hydrolase-1" evidence="3">
    <location>
        <begin position="28"/>
        <end position="87"/>
    </location>
</feature>
<dbReference type="EMBL" id="CAJOBD010002287">
    <property type="protein sequence ID" value="CAF3870635.1"/>
    <property type="molecule type" value="Genomic_DNA"/>
</dbReference>
<dbReference type="InterPro" id="IPR000073">
    <property type="entry name" value="AB_hydrolase_1"/>
</dbReference>
<protein>
    <recommendedName>
        <fullName evidence="3">AB hydrolase-1 domain-containing protein</fullName>
    </recommendedName>
</protein>
<dbReference type="Proteomes" id="UP000663836">
    <property type="component" value="Unassembled WGS sequence"/>
</dbReference>
<proteinExistence type="inferred from homology"/>
<evidence type="ECO:0000313" key="6">
    <source>
        <dbReference type="Proteomes" id="UP000663864"/>
    </source>
</evidence>
<evidence type="ECO:0000259" key="3">
    <source>
        <dbReference type="Pfam" id="PF00561"/>
    </source>
</evidence>
<comment type="similarity">
    <text evidence="2">Belongs to the AB hydrolase superfamily. Epoxide hydrolase family.</text>
</comment>
<name>A0A813ZDB0_9BILA</name>
<sequence length="128" mass="15305">MCEPQNYTVDDGINYEYIYIKAKDDSKPTLLFLHGFPSLFYCWHYRIEYFSKKEYDCLAPNLMGYSKTYAPLDTNEYKTKSMAQYLITFLHESICQYQNKDNKIIHKCIIEGMQPKLNWYRSTMGNID</sequence>
<dbReference type="GO" id="GO:0004301">
    <property type="term" value="F:epoxide hydrolase activity"/>
    <property type="evidence" value="ECO:0007669"/>
    <property type="project" value="UniProtKB-ARBA"/>
</dbReference>
<keyword evidence="1" id="KW-0378">Hydrolase</keyword>
<organism evidence="4 6">
    <name type="scientific">Rotaria sordida</name>
    <dbReference type="NCBI Taxonomy" id="392033"/>
    <lineage>
        <taxon>Eukaryota</taxon>
        <taxon>Metazoa</taxon>
        <taxon>Spiralia</taxon>
        <taxon>Gnathifera</taxon>
        <taxon>Rotifera</taxon>
        <taxon>Eurotatoria</taxon>
        <taxon>Bdelloidea</taxon>
        <taxon>Philodinida</taxon>
        <taxon>Philodinidae</taxon>
        <taxon>Rotaria</taxon>
    </lineage>
</organism>
<dbReference type="Gene3D" id="3.40.50.1820">
    <property type="entry name" value="alpha/beta hydrolase"/>
    <property type="match status" value="1"/>
</dbReference>
<evidence type="ECO:0000313" key="5">
    <source>
        <dbReference type="EMBL" id="CAF3870635.1"/>
    </source>
</evidence>
<evidence type="ECO:0000256" key="2">
    <source>
        <dbReference type="ARBA" id="ARBA00038334"/>
    </source>
</evidence>
<accession>A0A813ZDB0</accession>
<dbReference type="Pfam" id="PF00561">
    <property type="entry name" value="Abhydrolase_1"/>
    <property type="match status" value="1"/>
</dbReference>
<evidence type="ECO:0000256" key="1">
    <source>
        <dbReference type="ARBA" id="ARBA00022801"/>
    </source>
</evidence>
<gene>
    <name evidence="5" type="ORF">JBS370_LOCUS19285</name>
    <name evidence="4" type="ORF">ZHD862_LOCUS7188</name>
</gene>
<dbReference type="PANTHER" id="PTHR43329">
    <property type="entry name" value="EPOXIDE HYDROLASE"/>
    <property type="match status" value="1"/>
</dbReference>
<dbReference type="AlphaFoldDB" id="A0A813ZDB0"/>
<dbReference type="PRINTS" id="PR00412">
    <property type="entry name" value="EPOXHYDRLASE"/>
</dbReference>
<reference evidence="4" key="1">
    <citation type="submission" date="2021-02" db="EMBL/GenBank/DDBJ databases">
        <authorList>
            <person name="Nowell W R."/>
        </authorList>
    </citation>
    <scope>NUCLEOTIDE SEQUENCE</scope>
</reference>
<dbReference type="InterPro" id="IPR029058">
    <property type="entry name" value="AB_hydrolase_fold"/>
</dbReference>
<dbReference type="Proteomes" id="UP000663864">
    <property type="component" value="Unassembled WGS sequence"/>
</dbReference>